<organism evidence="1 2">
    <name type="scientific">Bacillus thuringiensis YBT-1518</name>
    <dbReference type="NCBI Taxonomy" id="529122"/>
    <lineage>
        <taxon>Bacteria</taxon>
        <taxon>Bacillati</taxon>
        <taxon>Bacillota</taxon>
        <taxon>Bacilli</taxon>
        <taxon>Bacillales</taxon>
        <taxon>Bacillaceae</taxon>
        <taxon>Bacillus</taxon>
        <taxon>Bacillus cereus group</taxon>
    </lineage>
</organism>
<gene>
    <name evidence="1" type="ORF">YBT1518_29105</name>
</gene>
<sequence length="218" mass="24357">MPIENKEIQYTVGIEDLYLCMMKGNESTNALPTYEDITYKQTNITELTISTTSTNFTKWASNKKIINIVKNTAFGLAFNLAGLNREVKDKLFAKVRKKGVSFETAKPKEYPKFAVGAVFPLNDGTKLVRWYPKCTVAPVEESWKTQGDEMTVDDIAYTITADPLLYNDVTQAELDTGHPEAKGIKVEDFLKQVICDESQLTQLGSTPEPPKKTETAGK</sequence>
<dbReference type="Proteomes" id="UP000018566">
    <property type="component" value="Chromosome"/>
</dbReference>
<dbReference type="KEGG" id="bthu:YBT1518_29105"/>
<proteinExistence type="predicted"/>
<evidence type="ECO:0000313" key="2">
    <source>
        <dbReference type="Proteomes" id="UP000018566"/>
    </source>
</evidence>
<dbReference type="AlphaFoldDB" id="A0A9W3KKA4"/>
<accession>A0A9W3KKA4</accession>
<evidence type="ECO:0000313" key="1">
    <source>
        <dbReference type="EMBL" id="AHA74922.1"/>
    </source>
</evidence>
<protein>
    <submittedName>
        <fullName evidence="1">Phage protein</fullName>
    </submittedName>
</protein>
<dbReference type="RefSeq" id="WP_001121185.1">
    <property type="nucleotide sequence ID" value="NC_022873.1"/>
</dbReference>
<reference evidence="1 2" key="1">
    <citation type="submission" date="2013-05" db="EMBL/GenBank/DDBJ databases">
        <title>Complete genome sequence of Bacillus thuringiensis YBT-1518, a typical strain with high toxicity to nematode.</title>
        <authorList>
            <person name="Wang P."/>
            <person name="Zhang C."/>
            <person name="Guo M."/>
            <person name="Guo S."/>
            <person name="Zhu Y."/>
            <person name="Zheng J."/>
            <person name="Zhu L."/>
            <person name="Ruan L."/>
            <person name="Peng D."/>
            <person name="Sun M."/>
        </authorList>
    </citation>
    <scope>NUCLEOTIDE SEQUENCE [LARGE SCALE GENOMIC DNA]</scope>
    <source>
        <strain evidence="1 2">YBT-1518</strain>
    </source>
</reference>
<name>A0A9W3KKA4_BACTU</name>
<dbReference type="EMBL" id="CP005935">
    <property type="protein sequence ID" value="AHA74922.1"/>
    <property type="molecule type" value="Genomic_DNA"/>
</dbReference>